<reference evidence="1 2" key="1">
    <citation type="submission" date="2020-05" db="EMBL/GenBank/DDBJ databases">
        <title>MicrobeNet Type strains.</title>
        <authorList>
            <person name="Nicholson A.C."/>
        </authorList>
    </citation>
    <scope>NUCLEOTIDE SEQUENCE [LARGE SCALE GENOMIC DNA]</scope>
    <source>
        <strain evidence="1 2">ATCC 700815</strain>
    </source>
</reference>
<dbReference type="Pfam" id="PF13262">
    <property type="entry name" value="DUF4054"/>
    <property type="match status" value="1"/>
</dbReference>
<name>A0A849BKD3_9BURK</name>
<proteinExistence type="predicted"/>
<dbReference type="EMBL" id="JABEMD010000081">
    <property type="protein sequence ID" value="NNH14183.1"/>
    <property type="molecule type" value="Genomic_DNA"/>
</dbReference>
<organism evidence="1 2">
    <name type="scientific">Cupriavidus gilardii</name>
    <dbReference type="NCBI Taxonomy" id="82541"/>
    <lineage>
        <taxon>Bacteria</taxon>
        <taxon>Pseudomonadati</taxon>
        <taxon>Pseudomonadota</taxon>
        <taxon>Betaproteobacteria</taxon>
        <taxon>Burkholderiales</taxon>
        <taxon>Burkholderiaceae</taxon>
        <taxon>Cupriavidus</taxon>
    </lineage>
</organism>
<evidence type="ECO:0000313" key="1">
    <source>
        <dbReference type="EMBL" id="NNH14183.1"/>
    </source>
</evidence>
<dbReference type="InterPro" id="IPR025127">
    <property type="entry name" value="DUF4054"/>
</dbReference>
<gene>
    <name evidence="1" type="ORF">HLB16_25380</name>
</gene>
<accession>A0A849BKD3</accession>
<comment type="caution">
    <text evidence="1">The sequence shown here is derived from an EMBL/GenBank/DDBJ whole genome shotgun (WGS) entry which is preliminary data.</text>
</comment>
<dbReference type="AlphaFoldDB" id="A0A849BKD3"/>
<evidence type="ECO:0000313" key="2">
    <source>
        <dbReference type="Proteomes" id="UP000542973"/>
    </source>
</evidence>
<dbReference type="RefSeq" id="WP_053824295.1">
    <property type="nucleotide sequence ID" value="NZ_BAAAEB010000078.1"/>
</dbReference>
<protein>
    <submittedName>
        <fullName evidence="1">DUF4054 domain-containing protein</fullName>
    </submittedName>
</protein>
<dbReference type="Proteomes" id="UP000542973">
    <property type="component" value="Unassembled WGS sequence"/>
</dbReference>
<sequence>MVDVAQFRQDFPEFSDTTKYPDAVVQFWLTVSVSLVDPCRWGDLTNQGIELCTAHHLVLAARDEQAAAVGGIPGQMTGPLSSKSVDKVSAGYDTGAATIDGGGFWNLTTYGVRYLTLARMMGAGGFQL</sequence>